<evidence type="ECO:0000313" key="2">
    <source>
        <dbReference type="EMBL" id="OLP75729.1"/>
    </source>
</evidence>
<proteinExistence type="predicted"/>
<feature type="region of interest" description="Disordered" evidence="1">
    <location>
        <begin position="285"/>
        <end position="305"/>
    </location>
</feature>
<name>A0A1Q9BYK0_SYMMI</name>
<feature type="region of interest" description="Disordered" evidence="1">
    <location>
        <begin position="175"/>
        <end position="249"/>
    </location>
</feature>
<comment type="caution">
    <text evidence="2">The sequence shown here is derived from an EMBL/GenBank/DDBJ whole genome shotgun (WGS) entry which is preliminary data.</text>
</comment>
<feature type="region of interest" description="Disordered" evidence="1">
    <location>
        <begin position="133"/>
        <end position="157"/>
    </location>
</feature>
<dbReference type="AlphaFoldDB" id="A0A1Q9BYK0"/>
<dbReference type="Proteomes" id="UP000186817">
    <property type="component" value="Unassembled WGS sequence"/>
</dbReference>
<feature type="region of interest" description="Disordered" evidence="1">
    <location>
        <begin position="1"/>
        <end position="56"/>
    </location>
</feature>
<evidence type="ECO:0000313" key="3">
    <source>
        <dbReference type="Proteomes" id="UP000186817"/>
    </source>
</evidence>
<sequence>MQADSADAGQKNDESKKEDAKQEEAKESEEKVPESKEQRKKRLHARNMRFYRSFESPNCPKEIKKLSKQASGDSSKRSFLFENWLTCQECWMKSSLLQRLRSKNSNAKRGLRRWLTKAEMEARWGAEIAKAMVETKESDEEKAMTEIRPHPELPDREDMQQFLCLWDSSEEDEDLEELECVFEASPEDSSSSSGSTNKKKKKDKKSKKKKHKKDKKEDKGTPSPAKPKKGRGKGKAKAKPKADKAQNVAQARAVLQAAVDNDQVDDAVITGLIAACDKFDTIHKKFQNSSKPSKGEAKSKASKKK</sequence>
<feature type="compositionally biased region" description="Basic and acidic residues" evidence="1">
    <location>
        <begin position="10"/>
        <end position="37"/>
    </location>
</feature>
<protein>
    <submittedName>
        <fullName evidence="2">Uncharacterized protein</fullName>
    </submittedName>
</protein>
<reference evidence="2 3" key="1">
    <citation type="submission" date="2016-02" db="EMBL/GenBank/DDBJ databases">
        <title>Genome analysis of coral dinoflagellate symbionts highlights evolutionary adaptations to a symbiotic lifestyle.</title>
        <authorList>
            <person name="Aranda M."/>
            <person name="Li Y."/>
            <person name="Liew Y.J."/>
            <person name="Baumgarten S."/>
            <person name="Simakov O."/>
            <person name="Wilson M."/>
            <person name="Piel J."/>
            <person name="Ashoor H."/>
            <person name="Bougouffa S."/>
            <person name="Bajic V.B."/>
            <person name="Ryu T."/>
            <person name="Ravasi T."/>
            <person name="Bayer T."/>
            <person name="Micklem G."/>
            <person name="Kim H."/>
            <person name="Bhak J."/>
            <person name="Lajeunesse T.C."/>
            <person name="Voolstra C.R."/>
        </authorList>
    </citation>
    <scope>NUCLEOTIDE SEQUENCE [LARGE SCALE GENOMIC DNA]</scope>
    <source>
        <strain evidence="2 3">CCMP2467</strain>
    </source>
</reference>
<organism evidence="2 3">
    <name type="scientific">Symbiodinium microadriaticum</name>
    <name type="common">Dinoflagellate</name>
    <name type="synonym">Zooxanthella microadriatica</name>
    <dbReference type="NCBI Taxonomy" id="2951"/>
    <lineage>
        <taxon>Eukaryota</taxon>
        <taxon>Sar</taxon>
        <taxon>Alveolata</taxon>
        <taxon>Dinophyceae</taxon>
        <taxon>Suessiales</taxon>
        <taxon>Symbiodiniaceae</taxon>
        <taxon>Symbiodinium</taxon>
    </lineage>
</organism>
<evidence type="ECO:0000256" key="1">
    <source>
        <dbReference type="SAM" id="MobiDB-lite"/>
    </source>
</evidence>
<gene>
    <name evidence="2" type="ORF">AK812_SmicGene44429</name>
</gene>
<feature type="compositionally biased region" description="Basic residues" evidence="1">
    <location>
        <begin position="197"/>
        <end position="214"/>
    </location>
</feature>
<keyword evidence="3" id="KW-1185">Reference proteome</keyword>
<feature type="compositionally biased region" description="Basic residues" evidence="1">
    <location>
        <begin position="226"/>
        <end position="239"/>
    </location>
</feature>
<dbReference type="OrthoDB" id="441367at2759"/>
<accession>A0A1Q9BYK0</accession>
<feature type="compositionally biased region" description="Basic residues" evidence="1">
    <location>
        <begin position="38"/>
        <end position="49"/>
    </location>
</feature>
<dbReference type="EMBL" id="LSRX01002307">
    <property type="protein sequence ID" value="OLP75729.1"/>
    <property type="molecule type" value="Genomic_DNA"/>
</dbReference>